<evidence type="ECO:0000313" key="3">
    <source>
        <dbReference type="Proteomes" id="UP001304895"/>
    </source>
</evidence>
<dbReference type="Proteomes" id="UP001304895">
    <property type="component" value="Unassembled WGS sequence"/>
</dbReference>
<organism evidence="2 3">
    <name type="scientific">Trichocladium antarcticum</name>
    <dbReference type="NCBI Taxonomy" id="1450529"/>
    <lineage>
        <taxon>Eukaryota</taxon>
        <taxon>Fungi</taxon>
        <taxon>Dikarya</taxon>
        <taxon>Ascomycota</taxon>
        <taxon>Pezizomycotina</taxon>
        <taxon>Sordariomycetes</taxon>
        <taxon>Sordariomycetidae</taxon>
        <taxon>Sordariales</taxon>
        <taxon>Chaetomiaceae</taxon>
        <taxon>Trichocladium</taxon>
    </lineage>
</organism>
<keyword evidence="3" id="KW-1185">Reference proteome</keyword>
<dbReference type="AlphaFoldDB" id="A0AAN6UCA7"/>
<protein>
    <submittedName>
        <fullName evidence="2">Uncharacterized protein</fullName>
    </submittedName>
</protein>
<keyword evidence="1" id="KW-0472">Membrane</keyword>
<accession>A0AAN6UCA7</accession>
<proteinExistence type="predicted"/>
<reference evidence="2" key="2">
    <citation type="submission" date="2023-05" db="EMBL/GenBank/DDBJ databases">
        <authorList>
            <consortium name="Lawrence Berkeley National Laboratory"/>
            <person name="Steindorff A."/>
            <person name="Hensen N."/>
            <person name="Bonometti L."/>
            <person name="Westerberg I."/>
            <person name="Brannstrom I.O."/>
            <person name="Guillou S."/>
            <person name="Cros-Aarteil S."/>
            <person name="Calhoun S."/>
            <person name="Haridas S."/>
            <person name="Kuo A."/>
            <person name="Mondo S."/>
            <person name="Pangilinan J."/>
            <person name="Riley R."/>
            <person name="Labutti K."/>
            <person name="Andreopoulos B."/>
            <person name="Lipzen A."/>
            <person name="Chen C."/>
            <person name="Yanf M."/>
            <person name="Daum C."/>
            <person name="Ng V."/>
            <person name="Clum A."/>
            <person name="Ohm R."/>
            <person name="Martin F."/>
            <person name="Silar P."/>
            <person name="Natvig D."/>
            <person name="Lalanne C."/>
            <person name="Gautier V."/>
            <person name="Ament-Velasquez S.L."/>
            <person name="Kruys A."/>
            <person name="Hutchinson M.I."/>
            <person name="Powell A.J."/>
            <person name="Barry K."/>
            <person name="Miller A.N."/>
            <person name="Grigoriev I.V."/>
            <person name="Debuchy R."/>
            <person name="Gladieux P."/>
            <person name="Thoren M.H."/>
            <person name="Johannesson H."/>
        </authorList>
    </citation>
    <scope>NUCLEOTIDE SEQUENCE</scope>
    <source>
        <strain evidence="2">CBS 123565</strain>
    </source>
</reference>
<name>A0AAN6UCA7_9PEZI</name>
<feature type="transmembrane region" description="Helical" evidence="1">
    <location>
        <begin position="17"/>
        <end position="38"/>
    </location>
</feature>
<sequence length="53" mass="6256">INRYCLLFEYILSRTSLMFLLAKTIPIVIALQGLRFYYSSNTLFKESLLFSDE</sequence>
<comment type="caution">
    <text evidence="2">The sequence shown here is derived from an EMBL/GenBank/DDBJ whole genome shotgun (WGS) entry which is preliminary data.</text>
</comment>
<gene>
    <name evidence="2" type="ORF">BT67DRAFT_391225</name>
</gene>
<feature type="non-terminal residue" evidence="2">
    <location>
        <position position="1"/>
    </location>
</feature>
<dbReference type="EMBL" id="MU853437">
    <property type="protein sequence ID" value="KAK4130350.1"/>
    <property type="molecule type" value="Genomic_DNA"/>
</dbReference>
<evidence type="ECO:0000313" key="2">
    <source>
        <dbReference type="EMBL" id="KAK4130350.1"/>
    </source>
</evidence>
<keyword evidence="1" id="KW-1133">Transmembrane helix</keyword>
<reference evidence="2" key="1">
    <citation type="journal article" date="2023" name="Mol. Phylogenet. Evol.">
        <title>Genome-scale phylogeny and comparative genomics of the fungal order Sordariales.</title>
        <authorList>
            <person name="Hensen N."/>
            <person name="Bonometti L."/>
            <person name="Westerberg I."/>
            <person name="Brannstrom I.O."/>
            <person name="Guillou S."/>
            <person name="Cros-Aarteil S."/>
            <person name="Calhoun S."/>
            <person name="Haridas S."/>
            <person name="Kuo A."/>
            <person name="Mondo S."/>
            <person name="Pangilinan J."/>
            <person name="Riley R."/>
            <person name="LaButti K."/>
            <person name="Andreopoulos B."/>
            <person name="Lipzen A."/>
            <person name="Chen C."/>
            <person name="Yan M."/>
            <person name="Daum C."/>
            <person name="Ng V."/>
            <person name="Clum A."/>
            <person name="Steindorff A."/>
            <person name="Ohm R.A."/>
            <person name="Martin F."/>
            <person name="Silar P."/>
            <person name="Natvig D.O."/>
            <person name="Lalanne C."/>
            <person name="Gautier V."/>
            <person name="Ament-Velasquez S.L."/>
            <person name="Kruys A."/>
            <person name="Hutchinson M.I."/>
            <person name="Powell A.J."/>
            <person name="Barry K."/>
            <person name="Miller A.N."/>
            <person name="Grigoriev I.V."/>
            <person name="Debuchy R."/>
            <person name="Gladieux P."/>
            <person name="Hiltunen Thoren M."/>
            <person name="Johannesson H."/>
        </authorList>
    </citation>
    <scope>NUCLEOTIDE SEQUENCE</scope>
    <source>
        <strain evidence="2">CBS 123565</strain>
    </source>
</reference>
<keyword evidence="1" id="KW-0812">Transmembrane</keyword>
<evidence type="ECO:0000256" key="1">
    <source>
        <dbReference type="SAM" id="Phobius"/>
    </source>
</evidence>